<gene>
    <name evidence="2" type="ORF">A2U01_0031407</name>
</gene>
<dbReference type="GO" id="GO:0004523">
    <property type="term" value="F:RNA-DNA hybrid ribonuclease activity"/>
    <property type="evidence" value="ECO:0007669"/>
    <property type="project" value="InterPro"/>
</dbReference>
<dbReference type="Gene3D" id="3.30.420.10">
    <property type="entry name" value="Ribonuclease H-like superfamily/Ribonuclease H"/>
    <property type="match status" value="1"/>
</dbReference>
<dbReference type="GO" id="GO:0003676">
    <property type="term" value="F:nucleic acid binding"/>
    <property type="evidence" value="ECO:0007669"/>
    <property type="project" value="InterPro"/>
</dbReference>
<reference evidence="2 3" key="1">
    <citation type="journal article" date="2018" name="Front. Plant Sci.">
        <title>Red Clover (Trifolium pratense) and Zigzag Clover (T. medium) - A Picture of Genomic Similarities and Differences.</title>
        <authorList>
            <person name="Dluhosova J."/>
            <person name="Istvanek J."/>
            <person name="Nedelnik J."/>
            <person name="Repkova J."/>
        </authorList>
    </citation>
    <scope>NUCLEOTIDE SEQUENCE [LARGE SCALE GENOMIC DNA]</scope>
    <source>
        <strain evidence="3">cv. 10/8</strain>
        <tissue evidence="2">Leaf</tissue>
    </source>
</reference>
<dbReference type="InterPro" id="IPR036397">
    <property type="entry name" value="RNaseH_sf"/>
</dbReference>
<proteinExistence type="predicted"/>
<dbReference type="InterPro" id="IPR053151">
    <property type="entry name" value="RNase_H-like"/>
</dbReference>
<dbReference type="Pfam" id="PF13456">
    <property type="entry name" value="RVT_3"/>
    <property type="match status" value="1"/>
</dbReference>
<protein>
    <submittedName>
        <fullName evidence="2">Ribonuclease H protein</fullName>
    </submittedName>
</protein>
<dbReference type="InterPro" id="IPR002156">
    <property type="entry name" value="RNaseH_domain"/>
</dbReference>
<dbReference type="PANTHER" id="PTHR47723">
    <property type="entry name" value="OS05G0353850 PROTEIN"/>
    <property type="match status" value="1"/>
</dbReference>
<name>A0A392PET4_9FABA</name>
<comment type="caution">
    <text evidence="2">The sequence shown here is derived from an EMBL/GenBank/DDBJ whole genome shotgun (WGS) entry which is preliminary data.</text>
</comment>
<dbReference type="Proteomes" id="UP000265520">
    <property type="component" value="Unassembled WGS sequence"/>
</dbReference>
<organism evidence="2 3">
    <name type="scientific">Trifolium medium</name>
    <dbReference type="NCBI Taxonomy" id="97028"/>
    <lineage>
        <taxon>Eukaryota</taxon>
        <taxon>Viridiplantae</taxon>
        <taxon>Streptophyta</taxon>
        <taxon>Embryophyta</taxon>
        <taxon>Tracheophyta</taxon>
        <taxon>Spermatophyta</taxon>
        <taxon>Magnoliopsida</taxon>
        <taxon>eudicotyledons</taxon>
        <taxon>Gunneridae</taxon>
        <taxon>Pentapetalae</taxon>
        <taxon>rosids</taxon>
        <taxon>fabids</taxon>
        <taxon>Fabales</taxon>
        <taxon>Fabaceae</taxon>
        <taxon>Papilionoideae</taxon>
        <taxon>50 kb inversion clade</taxon>
        <taxon>NPAAA clade</taxon>
        <taxon>Hologalegina</taxon>
        <taxon>IRL clade</taxon>
        <taxon>Trifolieae</taxon>
        <taxon>Trifolium</taxon>
    </lineage>
</organism>
<dbReference type="InterPro" id="IPR044730">
    <property type="entry name" value="RNase_H-like_dom_plant"/>
</dbReference>
<dbReference type="InterPro" id="IPR012337">
    <property type="entry name" value="RNaseH-like_sf"/>
</dbReference>
<dbReference type="PANTHER" id="PTHR47723:SF19">
    <property type="entry name" value="POLYNUCLEOTIDYL TRANSFERASE, RIBONUCLEASE H-LIKE SUPERFAMILY PROTEIN"/>
    <property type="match status" value="1"/>
</dbReference>
<keyword evidence="3" id="KW-1185">Reference proteome</keyword>
<feature type="domain" description="RNase H type-1" evidence="1">
    <location>
        <begin position="27"/>
        <end position="87"/>
    </location>
</feature>
<dbReference type="SUPFAM" id="SSF53098">
    <property type="entry name" value="Ribonuclease H-like"/>
    <property type="match status" value="1"/>
</dbReference>
<evidence type="ECO:0000313" key="2">
    <source>
        <dbReference type="EMBL" id="MCI10314.1"/>
    </source>
</evidence>
<sequence length="134" mass="14705">MLALVSPLTMTHRRVTWSRPEGFVCLNVDGSLLGLNNTAGYGGLLRNIDGEFIWGFYGATAIQNILFAEIMAIWYGLKLCWECGFRKGNACADVLAKFGAISGSPLVNVSTPHRDLVWLGHSIDDARGVEFIKE</sequence>
<dbReference type="AlphaFoldDB" id="A0A392PET4"/>
<accession>A0A392PET4</accession>
<dbReference type="EMBL" id="LXQA010075758">
    <property type="protein sequence ID" value="MCI10314.1"/>
    <property type="molecule type" value="Genomic_DNA"/>
</dbReference>
<evidence type="ECO:0000259" key="1">
    <source>
        <dbReference type="Pfam" id="PF13456"/>
    </source>
</evidence>
<evidence type="ECO:0000313" key="3">
    <source>
        <dbReference type="Proteomes" id="UP000265520"/>
    </source>
</evidence>
<dbReference type="CDD" id="cd06222">
    <property type="entry name" value="RNase_H_like"/>
    <property type="match status" value="1"/>
</dbReference>